<dbReference type="Pfam" id="PF00271">
    <property type="entry name" value="Helicase_C"/>
    <property type="match status" value="1"/>
</dbReference>
<evidence type="ECO:0000256" key="1">
    <source>
        <dbReference type="ARBA" id="ARBA00022741"/>
    </source>
</evidence>
<dbReference type="SUPFAM" id="SSF52540">
    <property type="entry name" value="P-loop containing nucleoside triphosphate hydrolases"/>
    <property type="match status" value="1"/>
</dbReference>
<gene>
    <name evidence="5" type="ORF">B0I18_11473</name>
</gene>
<dbReference type="InterPro" id="IPR001650">
    <property type="entry name" value="Helicase_C-like"/>
</dbReference>
<keyword evidence="2" id="KW-0067">ATP-binding</keyword>
<dbReference type="InterPro" id="IPR014001">
    <property type="entry name" value="Helicase_ATP-bd"/>
</dbReference>
<dbReference type="SMART" id="SM00487">
    <property type="entry name" value="DEXDc"/>
    <property type="match status" value="1"/>
</dbReference>
<accession>A0A2P8CV64</accession>
<dbReference type="PROSITE" id="PS51194">
    <property type="entry name" value="HELICASE_CTER"/>
    <property type="match status" value="1"/>
</dbReference>
<comment type="caution">
    <text evidence="5">The sequence shown here is derived from an EMBL/GenBank/DDBJ whole genome shotgun (WGS) entry which is preliminary data.</text>
</comment>
<dbReference type="RefSeq" id="WP_106525219.1">
    <property type="nucleotide sequence ID" value="NZ_PYGD01000014.1"/>
</dbReference>
<dbReference type="Pfam" id="PF00270">
    <property type="entry name" value="DEAD"/>
    <property type="match status" value="1"/>
</dbReference>
<dbReference type="GO" id="GO:0004386">
    <property type="term" value="F:helicase activity"/>
    <property type="evidence" value="ECO:0007669"/>
    <property type="project" value="UniProtKB-KW"/>
</dbReference>
<keyword evidence="5" id="KW-0378">Hydrolase</keyword>
<feature type="domain" description="Helicase C-terminal" evidence="4">
    <location>
        <begin position="236"/>
        <end position="390"/>
    </location>
</feature>
<evidence type="ECO:0000313" key="6">
    <source>
        <dbReference type="Proteomes" id="UP000240572"/>
    </source>
</evidence>
<dbReference type="InterPro" id="IPR052511">
    <property type="entry name" value="ATP-dep_Helicase"/>
</dbReference>
<dbReference type="PANTHER" id="PTHR47962:SF5">
    <property type="entry name" value="ATP-DEPENDENT HELICASE LHR-RELATED"/>
    <property type="match status" value="1"/>
</dbReference>
<reference evidence="5 6" key="1">
    <citation type="submission" date="2018-03" db="EMBL/GenBank/DDBJ databases">
        <title>Genomic Encyclopedia of Type Strains, Phase III (KMG-III): the genomes of soil and plant-associated and newly described type strains.</title>
        <authorList>
            <person name="Whitman W."/>
        </authorList>
    </citation>
    <scope>NUCLEOTIDE SEQUENCE [LARGE SCALE GENOMIC DNA]</scope>
    <source>
        <strain evidence="5 6">CGMCC 1.12700</strain>
    </source>
</reference>
<feature type="domain" description="Helicase ATP-binding" evidence="3">
    <location>
        <begin position="31"/>
        <end position="209"/>
    </location>
</feature>
<dbReference type="Proteomes" id="UP000240572">
    <property type="component" value="Unassembled WGS sequence"/>
</dbReference>
<dbReference type="AlphaFoldDB" id="A0A2P8CV64"/>
<dbReference type="GO" id="GO:0005524">
    <property type="term" value="F:ATP binding"/>
    <property type="evidence" value="ECO:0007669"/>
    <property type="project" value="UniProtKB-KW"/>
</dbReference>
<dbReference type="EMBL" id="PYGD01000014">
    <property type="protein sequence ID" value="PSK88861.1"/>
    <property type="molecule type" value="Genomic_DNA"/>
</dbReference>
<evidence type="ECO:0000313" key="5">
    <source>
        <dbReference type="EMBL" id="PSK88861.1"/>
    </source>
</evidence>
<dbReference type="PANTHER" id="PTHR47962">
    <property type="entry name" value="ATP-DEPENDENT HELICASE LHR-RELATED-RELATED"/>
    <property type="match status" value="1"/>
</dbReference>
<keyword evidence="5" id="KW-0347">Helicase</keyword>
<dbReference type="GO" id="GO:0016887">
    <property type="term" value="F:ATP hydrolysis activity"/>
    <property type="evidence" value="ECO:0007669"/>
    <property type="project" value="TreeGrafter"/>
</dbReference>
<dbReference type="InterPro" id="IPR027417">
    <property type="entry name" value="P-loop_NTPase"/>
</dbReference>
<dbReference type="CDD" id="cd17922">
    <property type="entry name" value="DEXHc_LHR-like"/>
    <property type="match status" value="1"/>
</dbReference>
<keyword evidence="1" id="KW-0547">Nucleotide-binding</keyword>
<keyword evidence="6" id="KW-1185">Reference proteome</keyword>
<protein>
    <submittedName>
        <fullName evidence="5">ATP-dependent Lhr-like helicase</fullName>
    </submittedName>
</protein>
<dbReference type="Gene3D" id="3.40.50.300">
    <property type="entry name" value="P-loop containing nucleotide triphosphate hydrolases"/>
    <property type="match status" value="2"/>
</dbReference>
<dbReference type="PROSITE" id="PS51192">
    <property type="entry name" value="HELICASE_ATP_BIND_1"/>
    <property type="match status" value="1"/>
</dbReference>
<evidence type="ECO:0000259" key="3">
    <source>
        <dbReference type="PROSITE" id="PS51192"/>
    </source>
</evidence>
<name>A0A2P8CV64_9BACT</name>
<evidence type="ECO:0000256" key="2">
    <source>
        <dbReference type="ARBA" id="ARBA00022840"/>
    </source>
</evidence>
<dbReference type="GO" id="GO:0003677">
    <property type="term" value="F:DNA binding"/>
    <property type="evidence" value="ECO:0007669"/>
    <property type="project" value="TreeGrafter"/>
</dbReference>
<sequence>MSFNLLSEPIRKYVRDKKWEQLKPIQAAAIERILTTEDNYILASRTASGKTEAAFLPVLSAANFNAPGIKVLYISPLIALINDQFLRVEELCKNLEVPVTKWHGEANKSLKDQLLKDPSGVMLITPESIEAMFVNKPFNVIRLFSGLEFVVIDEIHSFLGTDRGIQLKSLLSRLQTVNRHYFRVIGLSATIGDYELAKTFAGPSRKTTVLLDKTPKEVKVSFRYFSGGTDELPLALLKNLYLETKDNKALIFPNSRGRAEEVAVKLKKISQKVNGHPNYFSHHSSVDRDEREYVEYFAKNNTLHNFCIACTSTLELGIDIGTVDEVVQIDASHSIASLVQRLGRSGRRDGAASTLVLYATGPWSLLQSMACWLLYREGFIEPPAESSKPYDLLAQQALSIVKGTSGIAPDQLIAQLKGNYAFAAIAENEILPIINHLIDTDMLERLGRELIIGVTGEKVVNNKDFYSAFTTEEHFKVVHAGNRIGEIPYTPQVLVDQNIMLAAKIWKIRDIDFKAKKIEVAVAKDGKKPIFLGLPGNVHAKVRQKMLEIIYTGDCYDFLDEASVDELKVIRSDFRAVPIEDPTVQRPLIDTGNKLQLFAFTSTKINNTIALLFHIKGIPSQFNPPTDSFEVVLGYTDFMAQWRSLPETISAIDGYLSAQAETNPEKSEVTKWAFLLPLPLRIAIAKEKVYDIEGTRAFLETVTFLAAQQTEGNQAPFSSMDQLPGKA</sequence>
<dbReference type="InterPro" id="IPR011545">
    <property type="entry name" value="DEAD/DEAH_box_helicase_dom"/>
</dbReference>
<dbReference type="OrthoDB" id="9815222at2"/>
<organism evidence="5 6">
    <name type="scientific">Taibaiella chishuiensis</name>
    <dbReference type="NCBI Taxonomy" id="1434707"/>
    <lineage>
        <taxon>Bacteria</taxon>
        <taxon>Pseudomonadati</taxon>
        <taxon>Bacteroidota</taxon>
        <taxon>Chitinophagia</taxon>
        <taxon>Chitinophagales</taxon>
        <taxon>Chitinophagaceae</taxon>
        <taxon>Taibaiella</taxon>
    </lineage>
</organism>
<dbReference type="SMART" id="SM00490">
    <property type="entry name" value="HELICc"/>
    <property type="match status" value="1"/>
</dbReference>
<proteinExistence type="predicted"/>
<evidence type="ECO:0000259" key="4">
    <source>
        <dbReference type="PROSITE" id="PS51194"/>
    </source>
</evidence>